<protein>
    <submittedName>
        <fullName evidence="2">U56-Sparatoxin-Hju1a_1</fullName>
    </submittedName>
</protein>
<evidence type="ECO:0000313" key="2">
    <source>
        <dbReference type="EMBL" id="SNX34284.1"/>
    </source>
</evidence>
<dbReference type="EMBL" id="HAHI01000730">
    <property type="protein sequence ID" value="SNX37681.1"/>
    <property type="molecule type" value="Transcribed_RNA"/>
</dbReference>
<accession>A0A4Q8K516</accession>
<dbReference type="AlphaFoldDB" id="A0A4Q8K516"/>
<dbReference type="EMBL" id="HAHI01000160">
    <property type="protein sequence ID" value="SNX34284.1"/>
    <property type="molecule type" value="Transcribed_RNA"/>
</dbReference>
<reference evidence="2" key="2">
    <citation type="submission" date="2019-05" db="EMBL/GenBank/DDBJ databases">
        <title>Unravelling the molecular evolution of spider venoms.</title>
        <authorList>
            <person name="Pineda S."/>
        </authorList>
    </citation>
    <scope>NUCLEOTIDE SEQUENCE</scope>
</reference>
<dbReference type="EMBL" id="HAHI01000423">
    <property type="protein sequence ID" value="SNX36339.1"/>
    <property type="molecule type" value="Transcribed_RNA"/>
</dbReference>
<name>A0A4Q8K516_9ARAC</name>
<sequence>MKLAIFFFCLFLTTVYAASVIAEEDEFRMEPSDSLETERILSLIPKTLEDLTKTVKNIIPL</sequence>
<proteinExistence type="predicted"/>
<reference evidence="2" key="1">
    <citation type="submission" date="2017-05" db="EMBL/GenBank/DDBJ databases">
        <authorList>
            <person name="QRISCLOUD D."/>
        </authorList>
    </citation>
    <scope>NUCLEOTIDE SEQUENCE</scope>
</reference>
<keyword evidence="1" id="KW-0732">Signal</keyword>
<dbReference type="EMBL" id="HAHI01000058">
    <property type="protein sequence ID" value="SNX33211.1"/>
    <property type="molecule type" value="Transcribed_RNA"/>
</dbReference>
<feature type="chain" id="PRO_5033830176" evidence="1">
    <location>
        <begin position="18"/>
        <end position="61"/>
    </location>
</feature>
<evidence type="ECO:0000256" key="1">
    <source>
        <dbReference type="SAM" id="SignalP"/>
    </source>
</evidence>
<organism evidence="2">
    <name type="scientific">Heteropoda jugulans</name>
    <dbReference type="NCBI Taxonomy" id="1358901"/>
    <lineage>
        <taxon>Eukaryota</taxon>
        <taxon>Metazoa</taxon>
        <taxon>Ecdysozoa</taxon>
        <taxon>Arthropoda</taxon>
        <taxon>Chelicerata</taxon>
        <taxon>Arachnida</taxon>
        <taxon>Araneae</taxon>
        <taxon>Araneomorphae</taxon>
        <taxon>Entelegynae</taxon>
        <taxon>Dionycha</taxon>
        <taxon>Sparassidae</taxon>
        <taxon>Heteropoda</taxon>
    </lineage>
</organism>
<feature type="signal peptide" evidence="1">
    <location>
        <begin position="1"/>
        <end position="17"/>
    </location>
</feature>